<name>F4SA35_MELLP</name>
<accession>F4SA35</accession>
<gene>
    <name evidence="2" type="ORF">MELLADRAFT_73592</name>
</gene>
<organism evidence="3">
    <name type="scientific">Melampsora larici-populina (strain 98AG31 / pathotype 3-4-7)</name>
    <name type="common">Poplar leaf rust fungus</name>
    <dbReference type="NCBI Taxonomy" id="747676"/>
    <lineage>
        <taxon>Eukaryota</taxon>
        <taxon>Fungi</taxon>
        <taxon>Dikarya</taxon>
        <taxon>Basidiomycota</taxon>
        <taxon>Pucciniomycotina</taxon>
        <taxon>Pucciniomycetes</taxon>
        <taxon>Pucciniales</taxon>
        <taxon>Melampsoraceae</taxon>
        <taxon>Melampsora</taxon>
    </lineage>
</organism>
<dbReference type="HOGENOM" id="CLU_2386625_0_0_1"/>
<dbReference type="GeneID" id="18932430"/>
<sequence length="94" mass="10567">MKNIKGKKKILNEEENLKEDSSGSSSVRLRGQPISLPLTNPNQASHSNPSKTPRISSSSKRAEELREEEELRKRSMSSESSHSSTYSNHENINE</sequence>
<dbReference type="EMBL" id="GL883175">
    <property type="protein sequence ID" value="EGF98480.1"/>
    <property type="molecule type" value="Genomic_DNA"/>
</dbReference>
<keyword evidence="3" id="KW-1185">Reference proteome</keyword>
<feature type="compositionally biased region" description="Polar residues" evidence="1">
    <location>
        <begin position="37"/>
        <end position="55"/>
    </location>
</feature>
<dbReference type="AlphaFoldDB" id="F4SA35"/>
<protein>
    <submittedName>
        <fullName evidence="2">Uncharacterized protein</fullName>
    </submittedName>
</protein>
<reference evidence="3" key="1">
    <citation type="journal article" date="2011" name="Proc. Natl. Acad. Sci. U.S.A.">
        <title>Obligate biotrophy features unraveled by the genomic analysis of rust fungi.</title>
        <authorList>
            <person name="Duplessis S."/>
            <person name="Cuomo C.A."/>
            <person name="Lin Y.-C."/>
            <person name="Aerts A."/>
            <person name="Tisserant E."/>
            <person name="Veneault-Fourrey C."/>
            <person name="Joly D.L."/>
            <person name="Hacquard S."/>
            <person name="Amselem J."/>
            <person name="Cantarel B.L."/>
            <person name="Chiu R."/>
            <person name="Coutinho P.M."/>
            <person name="Feau N."/>
            <person name="Field M."/>
            <person name="Frey P."/>
            <person name="Gelhaye E."/>
            <person name="Goldberg J."/>
            <person name="Grabherr M.G."/>
            <person name="Kodira C.D."/>
            <person name="Kohler A."/>
            <person name="Kuees U."/>
            <person name="Lindquist E.A."/>
            <person name="Lucas S.M."/>
            <person name="Mago R."/>
            <person name="Mauceli E."/>
            <person name="Morin E."/>
            <person name="Murat C."/>
            <person name="Pangilinan J.L."/>
            <person name="Park R."/>
            <person name="Pearson M."/>
            <person name="Quesneville H."/>
            <person name="Rouhier N."/>
            <person name="Sakthikumar S."/>
            <person name="Salamov A.A."/>
            <person name="Schmutz J."/>
            <person name="Selles B."/>
            <person name="Shapiro H."/>
            <person name="Tanguay P."/>
            <person name="Tuskan G.A."/>
            <person name="Henrissat B."/>
            <person name="Van de Peer Y."/>
            <person name="Rouze P."/>
            <person name="Ellis J.G."/>
            <person name="Dodds P.N."/>
            <person name="Schein J.E."/>
            <person name="Zhong S."/>
            <person name="Hamelin R.C."/>
            <person name="Grigoriev I.V."/>
            <person name="Szabo L.J."/>
            <person name="Martin F."/>
        </authorList>
    </citation>
    <scope>NUCLEOTIDE SEQUENCE [LARGE SCALE GENOMIC DNA]</scope>
    <source>
        <strain evidence="3">98AG31 / pathotype 3-4-7</strain>
    </source>
</reference>
<feature type="compositionally biased region" description="Basic and acidic residues" evidence="1">
    <location>
        <begin position="60"/>
        <end position="73"/>
    </location>
</feature>
<dbReference type="KEGG" id="mlr:MELLADRAFT_73592"/>
<feature type="region of interest" description="Disordered" evidence="1">
    <location>
        <begin position="1"/>
        <end position="94"/>
    </location>
</feature>
<evidence type="ECO:0000313" key="2">
    <source>
        <dbReference type="EMBL" id="EGF98480.1"/>
    </source>
</evidence>
<proteinExistence type="predicted"/>
<dbReference type="Proteomes" id="UP000001072">
    <property type="component" value="Unassembled WGS sequence"/>
</dbReference>
<feature type="compositionally biased region" description="Polar residues" evidence="1">
    <location>
        <begin position="85"/>
        <end position="94"/>
    </location>
</feature>
<dbReference type="RefSeq" id="XP_007418222.1">
    <property type="nucleotide sequence ID" value="XM_007418160.1"/>
</dbReference>
<evidence type="ECO:0000256" key="1">
    <source>
        <dbReference type="SAM" id="MobiDB-lite"/>
    </source>
</evidence>
<dbReference type="VEuPathDB" id="FungiDB:MELLADRAFT_73592"/>
<evidence type="ECO:0000313" key="3">
    <source>
        <dbReference type="Proteomes" id="UP000001072"/>
    </source>
</evidence>
<dbReference type="InParanoid" id="F4SA35"/>